<reference evidence="6 7" key="1">
    <citation type="submission" date="2020-09" db="EMBL/GenBank/DDBJ databases">
        <title>De no assembly of potato wild relative species, Solanum commersonii.</title>
        <authorList>
            <person name="Cho K."/>
        </authorList>
    </citation>
    <scope>NUCLEOTIDE SEQUENCE [LARGE SCALE GENOMIC DNA]</scope>
    <source>
        <strain evidence="6">LZ3.2</strain>
        <tissue evidence="6">Leaf</tissue>
    </source>
</reference>
<evidence type="ECO:0000256" key="5">
    <source>
        <dbReference type="ARBA" id="ARBA00023242"/>
    </source>
</evidence>
<evidence type="ECO:0000256" key="1">
    <source>
        <dbReference type="ARBA" id="ARBA00004123"/>
    </source>
</evidence>
<protein>
    <recommendedName>
        <fullName evidence="8">TFIIF beta subunit N-terminal domain-containing protein</fullName>
    </recommendedName>
</protein>
<comment type="subcellular location">
    <subcellularLocation>
        <location evidence="1">Nucleus</location>
    </subcellularLocation>
</comment>
<keyword evidence="3" id="KW-0238">DNA-binding</keyword>
<keyword evidence="2" id="KW-0805">Transcription regulation</keyword>
<name>A0A9J5Y5R3_SOLCO</name>
<dbReference type="GO" id="GO:0005674">
    <property type="term" value="C:transcription factor TFIIF complex"/>
    <property type="evidence" value="ECO:0007669"/>
    <property type="project" value="InterPro"/>
</dbReference>
<evidence type="ECO:0000313" key="6">
    <source>
        <dbReference type="EMBL" id="KAG5595517.1"/>
    </source>
</evidence>
<dbReference type="PANTHER" id="PTHR10445">
    <property type="entry name" value="GENERAL TRANSCRIPTION FACTOR IIF SUBUNIT 2"/>
    <property type="match status" value="1"/>
</dbReference>
<comment type="caution">
    <text evidence="6">The sequence shown here is derived from an EMBL/GenBank/DDBJ whole genome shotgun (WGS) entry which is preliminary data.</text>
</comment>
<keyword evidence="5" id="KW-0539">Nucleus</keyword>
<evidence type="ECO:0000256" key="4">
    <source>
        <dbReference type="ARBA" id="ARBA00023163"/>
    </source>
</evidence>
<dbReference type="InterPro" id="IPR003196">
    <property type="entry name" value="TFIIF_beta"/>
</dbReference>
<dbReference type="SUPFAM" id="SSF50916">
    <property type="entry name" value="Rap30/74 interaction domains"/>
    <property type="match status" value="1"/>
</dbReference>
<evidence type="ECO:0000256" key="2">
    <source>
        <dbReference type="ARBA" id="ARBA00023015"/>
    </source>
</evidence>
<evidence type="ECO:0008006" key="8">
    <source>
        <dbReference type="Google" id="ProtNLM"/>
    </source>
</evidence>
<dbReference type="InterPro" id="IPR011039">
    <property type="entry name" value="TFIIF_interaction"/>
</dbReference>
<gene>
    <name evidence="6" type="ORF">H5410_036749</name>
</gene>
<proteinExistence type="predicted"/>
<accession>A0A9J5Y5R3</accession>
<keyword evidence="4" id="KW-0804">Transcription</keyword>
<keyword evidence="7" id="KW-1185">Reference proteome</keyword>
<dbReference type="Proteomes" id="UP000824120">
    <property type="component" value="Chromosome 7"/>
</dbReference>
<dbReference type="OrthoDB" id="26094at2759"/>
<dbReference type="GO" id="GO:0003677">
    <property type="term" value="F:DNA binding"/>
    <property type="evidence" value="ECO:0007669"/>
    <property type="project" value="UniProtKB-KW"/>
</dbReference>
<sequence length="187" mass="20713">MEEDHGNSNSSITVDTTKWDRSVWLMKCPLVVSKSWQSQAAASSSSSDSPQVAKVIVSVDPLRSDDSSALQVKLSFTSPKIFQPQKSKTNSVSITDPFGSLCVISFTMEMGGNDVGNMPKSYSLNMFQDFVPMCVLSETGQGRVTMEGKVEHKFDMTPHTRNMEEYRKMCRERTNNALIKSTAKSGH</sequence>
<dbReference type="GO" id="GO:0006367">
    <property type="term" value="P:transcription initiation at RNA polymerase II promoter"/>
    <property type="evidence" value="ECO:0007669"/>
    <property type="project" value="InterPro"/>
</dbReference>
<evidence type="ECO:0000256" key="3">
    <source>
        <dbReference type="ARBA" id="ARBA00023125"/>
    </source>
</evidence>
<dbReference type="AlphaFoldDB" id="A0A9J5Y5R3"/>
<organism evidence="6 7">
    <name type="scientific">Solanum commersonii</name>
    <name type="common">Commerson's wild potato</name>
    <name type="synonym">Commerson's nightshade</name>
    <dbReference type="NCBI Taxonomy" id="4109"/>
    <lineage>
        <taxon>Eukaryota</taxon>
        <taxon>Viridiplantae</taxon>
        <taxon>Streptophyta</taxon>
        <taxon>Embryophyta</taxon>
        <taxon>Tracheophyta</taxon>
        <taxon>Spermatophyta</taxon>
        <taxon>Magnoliopsida</taxon>
        <taxon>eudicotyledons</taxon>
        <taxon>Gunneridae</taxon>
        <taxon>Pentapetalae</taxon>
        <taxon>asterids</taxon>
        <taxon>lamiids</taxon>
        <taxon>Solanales</taxon>
        <taxon>Solanaceae</taxon>
        <taxon>Solanoideae</taxon>
        <taxon>Solaneae</taxon>
        <taxon>Solanum</taxon>
    </lineage>
</organism>
<dbReference type="EMBL" id="JACXVP010000007">
    <property type="protein sequence ID" value="KAG5595517.1"/>
    <property type="molecule type" value="Genomic_DNA"/>
</dbReference>
<evidence type="ECO:0000313" key="7">
    <source>
        <dbReference type="Proteomes" id="UP000824120"/>
    </source>
</evidence>
<dbReference type="PANTHER" id="PTHR10445:SF0">
    <property type="entry name" value="GENERAL TRANSCRIPTION FACTOR IIF SUBUNIT 2"/>
    <property type="match status" value="1"/>
</dbReference>